<comment type="similarity">
    <text evidence="2">In the N-terminal section; belongs to the acetate CoA ligase alpha subunit family.</text>
</comment>
<evidence type="ECO:0000256" key="3">
    <source>
        <dbReference type="PROSITE-ProRule" id="PRU00409"/>
    </source>
</evidence>
<dbReference type="InterPro" id="IPR011761">
    <property type="entry name" value="ATP-grasp"/>
</dbReference>
<evidence type="ECO:0000256" key="2">
    <source>
        <dbReference type="ARBA" id="ARBA00060888"/>
    </source>
</evidence>
<gene>
    <name evidence="5" type="ORF">EJC49_04390</name>
</gene>
<dbReference type="SUPFAM" id="SSF56059">
    <property type="entry name" value="Glutathione synthetase ATP-binding domain-like"/>
    <property type="match status" value="1"/>
</dbReference>
<dbReference type="RefSeq" id="WP_126698248.1">
    <property type="nucleotide sequence ID" value="NZ_RWKW01000013.1"/>
</dbReference>
<dbReference type="Gene3D" id="3.30.470.20">
    <property type="entry name" value="ATP-grasp fold, B domain"/>
    <property type="match status" value="1"/>
</dbReference>
<dbReference type="Gene3D" id="3.40.50.261">
    <property type="entry name" value="Succinyl-CoA synthetase domains"/>
    <property type="match status" value="2"/>
</dbReference>
<name>A0A3R9ZTX5_9HYPH</name>
<comment type="caution">
    <text evidence="5">The sequence shown here is derived from an EMBL/GenBank/DDBJ whole genome shotgun (WGS) entry which is preliminary data.</text>
</comment>
<feature type="domain" description="ATP-grasp" evidence="4">
    <location>
        <begin position="491"/>
        <end position="527"/>
    </location>
</feature>
<dbReference type="FunFam" id="3.30.1490.20:FF:000020">
    <property type="entry name" value="Protein lysine acetyltransferase"/>
    <property type="match status" value="1"/>
</dbReference>
<dbReference type="PROSITE" id="PS50975">
    <property type="entry name" value="ATP_GRASP"/>
    <property type="match status" value="1"/>
</dbReference>
<accession>A0A3R9ZTX5</accession>
<dbReference type="EMBL" id="RWKW01000013">
    <property type="protein sequence ID" value="RST87658.1"/>
    <property type="molecule type" value="Genomic_DNA"/>
</dbReference>
<dbReference type="SUPFAM" id="SSF52210">
    <property type="entry name" value="Succinyl-CoA synthetase domains"/>
    <property type="match status" value="2"/>
</dbReference>
<dbReference type="Pfam" id="PF13380">
    <property type="entry name" value="CoA_binding_2"/>
    <property type="match status" value="1"/>
</dbReference>
<dbReference type="Gene3D" id="3.40.50.720">
    <property type="entry name" value="NAD(P)-binding Rossmann-like Domain"/>
    <property type="match status" value="1"/>
</dbReference>
<organism evidence="5 6">
    <name type="scientific">Aquibium carbonis</name>
    <dbReference type="NCBI Taxonomy" id="2495581"/>
    <lineage>
        <taxon>Bacteria</taxon>
        <taxon>Pseudomonadati</taxon>
        <taxon>Pseudomonadota</taxon>
        <taxon>Alphaproteobacteria</taxon>
        <taxon>Hyphomicrobiales</taxon>
        <taxon>Phyllobacteriaceae</taxon>
        <taxon>Aquibium</taxon>
    </lineage>
</organism>
<dbReference type="InterPro" id="IPR013815">
    <property type="entry name" value="ATP_grasp_subdomain_1"/>
</dbReference>
<evidence type="ECO:0000313" key="5">
    <source>
        <dbReference type="EMBL" id="RST87658.1"/>
    </source>
</evidence>
<dbReference type="PANTHER" id="PTHR42793">
    <property type="entry name" value="COA BINDING DOMAIN CONTAINING PROTEIN"/>
    <property type="match status" value="1"/>
</dbReference>
<dbReference type="PANTHER" id="PTHR42793:SF4">
    <property type="entry name" value="BLL6376 PROTEIN"/>
    <property type="match status" value="1"/>
</dbReference>
<keyword evidence="3" id="KW-0547">Nucleotide-binding</keyword>
<dbReference type="SUPFAM" id="SSF51735">
    <property type="entry name" value="NAD(P)-binding Rossmann-fold domains"/>
    <property type="match status" value="1"/>
</dbReference>
<dbReference type="GO" id="GO:0046872">
    <property type="term" value="F:metal ion binding"/>
    <property type="evidence" value="ECO:0007669"/>
    <property type="project" value="InterPro"/>
</dbReference>
<keyword evidence="1" id="KW-0816">Tricarboxylic acid cycle</keyword>
<reference evidence="5 6" key="1">
    <citation type="submission" date="2018-12" db="EMBL/GenBank/DDBJ databases">
        <title>Mesorhizobium carbonis sp. nov., isolated from coal mine water.</title>
        <authorList>
            <person name="Xin W."/>
            <person name="Xu Z."/>
            <person name="Xiang F."/>
            <person name="Zhang J."/>
            <person name="Xi L."/>
            <person name="Liu J."/>
        </authorList>
    </citation>
    <scope>NUCLEOTIDE SEQUENCE [LARGE SCALE GENOMIC DNA]</scope>
    <source>
        <strain evidence="5 6">B2.3</strain>
    </source>
</reference>
<protein>
    <submittedName>
        <fullName evidence="5">CoA-binding protein</fullName>
    </submittedName>
</protein>
<dbReference type="GO" id="GO:0005524">
    <property type="term" value="F:ATP binding"/>
    <property type="evidence" value="ECO:0007669"/>
    <property type="project" value="UniProtKB-UniRule"/>
</dbReference>
<dbReference type="Pfam" id="PF13607">
    <property type="entry name" value="Succ_CoA_lig"/>
    <property type="match status" value="1"/>
</dbReference>
<evidence type="ECO:0000256" key="1">
    <source>
        <dbReference type="ARBA" id="ARBA00022532"/>
    </source>
</evidence>
<dbReference type="InterPro" id="IPR003781">
    <property type="entry name" value="CoA-bd"/>
</dbReference>
<dbReference type="Gene3D" id="3.30.1490.20">
    <property type="entry name" value="ATP-grasp fold, A domain"/>
    <property type="match status" value="1"/>
</dbReference>
<evidence type="ECO:0000259" key="4">
    <source>
        <dbReference type="PROSITE" id="PS50975"/>
    </source>
</evidence>
<proteinExistence type="inferred from homology"/>
<evidence type="ECO:0000313" key="6">
    <source>
        <dbReference type="Proteomes" id="UP000278398"/>
    </source>
</evidence>
<dbReference type="OrthoDB" id="9807426at2"/>
<keyword evidence="6" id="KW-1185">Reference proteome</keyword>
<keyword evidence="3" id="KW-0067">ATP-binding</keyword>
<dbReference type="Pfam" id="PF13549">
    <property type="entry name" value="ATP-grasp_5"/>
    <property type="match status" value="1"/>
</dbReference>
<sequence>MLTRMNSLSALLSPSSIALVGASDDAQRIGGRPLRYLREGGYRGAVYPVNPKRETVQGMRAYGSIADLPETPDVAILAVPAAGTLEAVRACAERKVRAAIVFSAGFAETDEAGRAIQVEMTGIARESGMRLLGPNCLGVFNSTIGYYGTFSAILDGAFIEPGPVGVVSQSGAYGSHIAHLARQRGLGIGHWITTGNECDVDVAEALRWMVEQPDVNVVMAYAEGVRNRDTFVEALDVARQREKAIVFMKVGRSEVGAHAVSSHTAALAGSDAVFDAVFRQYGVWRAKTTAEQLDVAYACSRGKYPAGNTLGIFTLSGGFGIQMADDAEAAGLDVAPMPQEAQADLKAMLPYASPRNPVDATAQALTDLPLMTSYIAAMLEKGGYDVFTGIFGSGPASPTFADRLREVLETASAASRETIMTLTMTAPPEIVRSYEEKGFLIHEDGTALMNALGALVHFRRSFDRAKQAPEHLPVAEAIDLGTAAIGEHEAKRILSAAGIPFPKDALVRPGEDAGTAAAEIGFPVVVKIASPDIAHKTEIGGVIVGIAAEDETRKAAAEILERAALHRPDARIDGVLVSPMISGGVEVIAGVSSDPAFGPVVMFGLGGVFVEVLKDVTFRAAPFDVAEAHRMIREIRGYSMLEGVRGAPPADVQALAAMLSALSRFAAANAAAIESIDLNPVRVLEAGKGVVALDALIVPRA</sequence>
<dbReference type="Proteomes" id="UP000278398">
    <property type="component" value="Unassembled WGS sequence"/>
</dbReference>
<dbReference type="InterPro" id="IPR016102">
    <property type="entry name" value="Succinyl-CoA_synth-like"/>
</dbReference>
<dbReference type="AlphaFoldDB" id="A0A3R9ZTX5"/>
<dbReference type="SMART" id="SM00881">
    <property type="entry name" value="CoA_binding"/>
    <property type="match status" value="1"/>
</dbReference>
<dbReference type="GO" id="GO:0006099">
    <property type="term" value="P:tricarboxylic acid cycle"/>
    <property type="evidence" value="ECO:0007669"/>
    <property type="project" value="UniProtKB-KW"/>
</dbReference>
<dbReference type="InterPro" id="IPR032875">
    <property type="entry name" value="Succ_CoA_lig_flav_dom"/>
</dbReference>
<dbReference type="InterPro" id="IPR036291">
    <property type="entry name" value="NAD(P)-bd_dom_sf"/>
</dbReference>